<accession>A0AA38WRJ1</accession>
<evidence type="ECO:0000313" key="3">
    <source>
        <dbReference type="EMBL" id="KAJ9559326.1"/>
    </source>
</evidence>
<name>A0AA38WRJ1_9ASTR</name>
<sequence>MDICIPLSNALIIGDWEKANGILDLDSRNLLDYSISENKQTPLHIAAMSKSIKTVQNLVHRMTEQQLGFQDKDGDTALHDVAKAGNVDMANAMVEKCPRLLTIRRKRDGLPIHIAARYGKRNMVFYLYDKHKTMEGNGLTSHDVHKVFYKCIGADLFDCALLILNDNKLSGFPRREWAHDVLYTLAPKTYAFNDTKSWKITWTPLAKRKSVATILLKEIWDNILKSSSRDEIKDILNGPTITNGNKEKTYPFRMLFVAAEMGNTRFLIELIRGYPDVAFKVNNDNQTIFNIAVSHRHEGIYNLLYEMGSMYDIMSVEPDRHGNKMLHLAGMKAASPLKDVSGAAFQMQRELLWFEEVKSKVPLHSREKENKAGHTPRQLFIENHQNMVSDGEKWMKDTASQCMVVAALITTVVFAAAFTFPGGYDENGLPIFLKDGPFIGFIIFDAVSLIFLQLLSLCSYPSLLLVTLTKISEHHYQTN</sequence>
<keyword evidence="1" id="KW-0472">Membrane</keyword>
<feature type="domain" description="PGG" evidence="2">
    <location>
        <begin position="392"/>
        <end position="451"/>
    </location>
</feature>
<dbReference type="Pfam" id="PF12796">
    <property type="entry name" value="Ank_2"/>
    <property type="match status" value="1"/>
</dbReference>
<organism evidence="3 4">
    <name type="scientific">Centaurea solstitialis</name>
    <name type="common">yellow star-thistle</name>
    <dbReference type="NCBI Taxonomy" id="347529"/>
    <lineage>
        <taxon>Eukaryota</taxon>
        <taxon>Viridiplantae</taxon>
        <taxon>Streptophyta</taxon>
        <taxon>Embryophyta</taxon>
        <taxon>Tracheophyta</taxon>
        <taxon>Spermatophyta</taxon>
        <taxon>Magnoliopsida</taxon>
        <taxon>eudicotyledons</taxon>
        <taxon>Gunneridae</taxon>
        <taxon>Pentapetalae</taxon>
        <taxon>asterids</taxon>
        <taxon>campanulids</taxon>
        <taxon>Asterales</taxon>
        <taxon>Asteraceae</taxon>
        <taxon>Carduoideae</taxon>
        <taxon>Cardueae</taxon>
        <taxon>Centaureinae</taxon>
        <taxon>Centaurea</taxon>
    </lineage>
</organism>
<dbReference type="InterPro" id="IPR036770">
    <property type="entry name" value="Ankyrin_rpt-contain_sf"/>
</dbReference>
<gene>
    <name evidence="3" type="ORF">OSB04_013940</name>
</gene>
<feature type="transmembrane region" description="Helical" evidence="1">
    <location>
        <begin position="402"/>
        <end position="424"/>
    </location>
</feature>
<reference evidence="3" key="1">
    <citation type="submission" date="2023-03" db="EMBL/GenBank/DDBJ databases">
        <title>Chromosome-scale reference genome and RAD-based genetic map of yellow starthistle (Centaurea solstitialis) reveal putative structural variation and QTLs associated with invader traits.</title>
        <authorList>
            <person name="Reatini B."/>
            <person name="Cang F.A."/>
            <person name="Jiang Q."/>
            <person name="Mckibben M.T.W."/>
            <person name="Barker M.S."/>
            <person name="Rieseberg L.H."/>
            <person name="Dlugosch K.M."/>
        </authorList>
    </citation>
    <scope>NUCLEOTIDE SEQUENCE</scope>
    <source>
        <strain evidence="3">CAN-66</strain>
        <tissue evidence="3">Leaf</tissue>
    </source>
</reference>
<dbReference type="InterPro" id="IPR002110">
    <property type="entry name" value="Ankyrin_rpt"/>
</dbReference>
<dbReference type="Gene3D" id="1.25.40.20">
    <property type="entry name" value="Ankyrin repeat-containing domain"/>
    <property type="match status" value="2"/>
</dbReference>
<protein>
    <recommendedName>
        <fullName evidence="2">PGG domain-containing protein</fullName>
    </recommendedName>
</protein>
<dbReference type="InterPro" id="IPR026961">
    <property type="entry name" value="PGG_dom"/>
</dbReference>
<dbReference type="Proteomes" id="UP001172457">
    <property type="component" value="Chromosome 3"/>
</dbReference>
<comment type="caution">
    <text evidence="3">The sequence shown here is derived from an EMBL/GenBank/DDBJ whole genome shotgun (WGS) entry which is preliminary data.</text>
</comment>
<dbReference type="PANTHER" id="PTHR24177:SF472">
    <property type="entry name" value="PGG DOMAIN-CONTAINING PROTEIN"/>
    <property type="match status" value="1"/>
</dbReference>
<dbReference type="SMART" id="SM00248">
    <property type="entry name" value="ANK"/>
    <property type="match status" value="4"/>
</dbReference>
<keyword evidence="1" id="KW-0812">Transmembrane</keyword>
<keyword evidence="4" id="KW-1185">Reference proteome</keyword>
<evidence type="ECO:0000259" key="2">
    <source>
        <dbReference type="Pfam" id="PF13962"/>
    </source>
</evidence>
<evidence type="ECO:0000313" key="4">
    <source>
        <dbReference type="Proteomes" id="UP001172457"/>
    </source>
</evidence>
<dbReference type="SUPFAM" id="SSF48403">
    <property type="entry name" value="Ankyrin repeat"/>
    <property type="match status" value="1"/>
</dbReference>
<dbReference type="EMBL" id="JARYMX010000003">
    <property type="protein sequence ID" value="KAJ9559326.1"/>
    <property type="molecule type" value="Genomic_DNA"/>
</dbReference>
<proteinExistence type="predicted"/>
<dbReference type="GO" id="GO:0016020">
    <property type="term" value="C:membrane"/>
    <property type="evidence" value="ECO:0007669"/>
    <property type="project" value="TreeGrafter"/>
</dbReference>
<evidence type="ECO:0000256" key="1">
    <source>
        <dbReference type="SAM" id="Phobius"/>
    </source>
</evidence>
<dbReference type="AlphaFoldDB" id="A0AA38WRJ1"/>
<keyword evidence="1" id="KW-1133">Transmembrane helix</keyword>
<feature type="transmembrane region" description="Helical" evidence="1">
    <location>
        <begin position="436"/>
        <end position="455"/>
    </location>
</feature>
<dbReference type="Pfam" id="PF13962">
    <property type="entry name" value="PGG"/>
    <property type="match status" value="1"/>
</dbReference>
<dbReference type="PANTHER" id="PTHR24177">
    <property type="entry name" value="CASKIN"/>
    <property type="match status" value="1"/>
</dbReference>